<evidence type="ECO:0000313" key="1">
    <source>
        <dbReference type="EMBL" id="CAG8581669.1"/>
    </source>
</evidence>
<organism evidence="1 2">
    <name type="scientific">Racocetra persica</name>
    <dbReference type="NCBI Taxonomy" id="160502"/>
    <lineage>
        <taxon>Eukaryota</taxon>
        <taxon>Fungi</taxon>
        <taxon>Fungi incertae sedis</taxon>
        <taxon>Mucoromycota</taxon>
        <taxon>Glomeromycotina</taxon>
        <taxon>Glomeromycetes</taxon>
        <taxon>Diversisporales</taxon>
        <taxon>Gigasporaceae</taxon>
        <taxon>Racocetra</taxon>
    </lineage>
</organism>
<dbReference type="EMBL" id="CAJVQC010007610">
    <property type="protein sequence ID" value="CAG8581669.1"/>
    <property type="molecule type" value="Genomic_DNA"/>
</dbReference>
<reference evidence="1" key="1">
    <citation type="submission" date="2021-06" db="EMBL/GenBank/DDBJ databases">
        <authorList>
            <person name="Kallberg Y."/>
            <person name="Tangrot J."/>
            <person name="Rosling A."/>
        </authorList>
    </citation>
    <scope>NUCLEOTIDE SEQUENCE</scope>
    <source>
        <strain evidence="1">MA461A</strain>
    </source>
</reference>
<feature type="non-terminal residue" evidence="1">
    <location>
        <position position="289"/>
    </location>
</feature>
<sequence>VFGYFQQFTAQQSTSQQFTSQQSDSQQFISQQSISQQSISQQSIQFSQQISFQQTSISQIFSQFTHQDSQQFIINMFEDFAFDNTIIEEFNNSTDLSIKFVQEEFIDIIINWIVGDDQSFRVVKKSSFKKIIEYLRITTDNASNNNTMFSYFANYCTYDEIYFDINNQRVRCLAHIINLAVQDLLKNLKAEGPNENKILLNNEDIISTVKKLRKIIIIIYSLSQCREKFFQYNPNNLELIFDIKTRWNSTYYMLKRPINIITKLDKEIENYSLSQEEWKQITIIQNLLE</sequence>
<name>A0ACA9MB64_9GLOM</name>
<accession>A0ACA9MB64</accession>
<feature type="non-terminal residue" evidence="1">
    <location>
        <position position="1"/>
    </location>
</feature>
<evidence type="ECO:0000313" key="2">
    <source>
        <dbReference type="Proteomes" id="UP000789920"/>
    </source>
</evidence>
<proteinExistence type="predicted"/>
<comment type="caution">
    <text evidence="1">The sequence shown here is derived from an EMBL/GenBank/DDBJ whole genome shotgun (WGS) entry which is preliminary data.</text>
</comment>
<gene>
    <name evidence="1" type="ORF">RPERSI_LOCUS5171</name>
</gene>
<dbReference type="Proteomes" id="UP000789920">
    <property type="component" value="Unassembled WGS sequence"/>
</dbReference>
<keyword evidence="2" id="KW-1185">Reference proteome</keyword>
<protein>
    <submittedName>
        <fullName evidence="1">1337_t:CDS:1</fullName>
    </submittedName>
</protein>